<name>A0A178ZUA6_9EURO</name>
<feature type="region of interest" description="Disordered" evidence="1">
    <location>
        <begin position="342"/>
        <end position="361"/>
    </location>
</feature>
<evidence type="ECO:0000256" key="1">
    <source>
        <dbReference type="SAM" id="MobiDB-lite"/>
    </source>
</evidence>
<dbReference type="OrthoDB" id="4152613at2759"/>
<dbReference type="STRING" id="1367422.A0A178ZUA6"/>
<sequence length="457" mass="50340">MIHGDIHDPSNRNALRPCSACRKRTSNRYVCLDHLCDYTLCRSCWFSRGVNVHPHKTFKVVEARWSVRSNNSVSAGYSCCDTAALNHCSSCAMPLALGQPVSFCKTCFVDTTEPVFRCLSCSSPGAGDDHHHPSHHESWRWTFQVAKQGISANGIYCQTCAQPIHSMDALKGHPHTDYVDIYTEDNLNHVIARSYRECQRKTMRIDGFVAVASDEQCSLCLHRTTSTAPLNCQQCDKLLKLCLHCLQNASKLHVHPIPRFHERANPAPGELQGSPLPAQDPFCHSTLRLQRPASQSYDAAAPARPTAGGYTTIPPPGQRISSAPAQGLWSRPQSYVPQRMRPYSAAQHQHQYHHQQQQQQQQEEAFLNTLATDIAVTSMTNAAIAAAGMNAIYDDGGGGFNGQGTADTTTTTTTGVDMSGMDATQDTWPDNETWQDTAVVYDSGWALDDSEGFDPTC</sequence>
<protein>
    <submittedName>
        <fullName evidence="2">Uncharacterized protein</fullName>
    </submittedName>
</protein>
<gene>
    <name evidence="2" type="ORF">AYL99_02581</name>
</gene>
<dbReference type="AlphaFoldDB" id="A0A178ZUA6"/>
<dbReference type="EMBL" id="LVYI01000002">
    <property type="protein sequence ID" value="OAP63354.1"/>
    <property type="molecule type" value="Genomic_DNA"/>
</dbReference>
<evidence type="ECO:0000313" key="2">
    <source>
        <dbReference type="EMBL" id="OAP63354.1"/>
    </source>
</evidence>
<organism evidence="2 3">
    <name type="scientific">Fonsecaea erecta</name>
    <dbReference type="NCBI Taxonomy" id="1367422"/>
    <lineage>
        <taxon>Eukaryota</taxon>
        <taxon>Fungi</taxon>
        <taxon>Dikarya</taxon>
        <taxon>Ascomycota</taxon>
        <taxon>Pezizomycotina</taxon>
        <taxon>Eurotiomycetes</taxon>
        <taxon>Chaetothyriomycetidae</taxon>
        <taxon>Chaetothyriales</taxon>
        <taxon>Herpotrichiellaceae</taxon>
        <taxon>Fonsecaea</taxon>
    </lineage>
</organism>
<proteinExistence type="predicted"/>
<reference evidence="2 3" key="1">
    <citation type="submission" date="2016-04" db="EMBL/GenBank/DDBJ databases">
        <title>Draft genome of Fonsecaea erecta CBS 125763.</title>
        <authorList>
            <person name="Weiss V.A."/>
            <person name="Vicente V.A."/>
            <person name="Raittz R.T."/>
            <person name="Moreno L.F."/>
            <person name="De Souza E.M."/>
            <person name="Pedrosa F.O."/>
            <person name="Steffens M.B."/>
            <person name="Faoro H."/>
            <person name="Tadra-Sfeir M.Z."/>
            <person name="Najafzadeh M.J."/>
            <person name="Felipe M.S."/>
            <person name="Teixeira M."/>
            <person name="Sun J."/>
            <person name="Xi L."/>
            <person name="Gomes R."/>
            <person name="De Azevedo C.M."/>
            <person name="Salgado C.G."/>
            <person name="Da Silva M.B."/>
            <person name="Nascimento M.F."/>
            <person name="Queiroz-Telles F."/>
            <person name="Attili D.S."/>
            <person name="Gorbushina A."/>
        </authorList>
    </citation>
    <scope>NUCLEOTIDE SEQUENCE [LARGE SCALE GENOMIC DNA]</scope>
    <source>
        <strain evidence="2 3">CBS 125763</strain>
    </source>
</reference>
<dbReference type="Proteomes" id="UP000078343">
    <property type="component" value="Unassembled WGS sequence"/>
</dbReference>
<keyword evidence="3" id="KW-1185">Reference proteome</keyword>
<accession>A0A178ZUA6</accession>
<dbReference type="RefSeq" id="XP_018696721.1">
    <property type="nucleotide sequence ID" value="XM_018834097.1"/>
</dbReference>
<comment type="caution">
    <text evidence="2">The sequence shown here is derived from an EMBL/GenBank/DDBJ whole genome shotgun (WGS) entry which is preliminary data.</text>
</comment>
<dbReference type="GeneID" id="30006751"/>
<evidence type="ECO:0000313" key="3">
    <source>
        <dbReference type="Proteomes" id="UP000078343"/>
    </source>
</evidence>
<feature type="region of interest" description="Disordered" evidence="1">
    <location>
        <begin position="298"/>
        <end position="328"/>
    </location>
</feature>